<dbReference type="Gene3D" id="1.20.1600.10">
    <property type="entry name" value="Outer membrane efflux proteins (OEP)"/>
    <property type="match status" value="1"/>
</dbReference>
<gene>
    <name evidence="8" type="ORF">A2637_00870</name>
</gene>
<evidence type="ECO:0000313" key="9">
    <source>
        <dbReference type="Proteomes" id="UP000179360"/>
    </source>
</evidence>
<sequence length="398" mass="45288">MLIAAPLKVAAQELTLAETERLALEHAPWYAHHRANVDAAAERAVYEGRLPDPQLTLGYVNVPTDTWKLDQEDMTMTMVGVRQSFPPYGALDARTRRAERTVARERARLETERANLMRQVRGVWYELYYATQGQILLAATRALAVRDLEAAEGRFRAAQDSPRAVLRARQTVARIDERTPMLHAAAERARASLARWIPEHARDPLPDALPALPAPPPSFDAARHPETRAAQAELEAMQAEVDMARAEYRPGVMLDLNYGRRRPMPDGAERPNTATVMVTLDLPIFRSKRQDRRLAESQNKEVGARLETEDKRRELEAMYGAMRAEFEALDARVRVFEERLVPSLKRETEVTLVGFAREQVELRDARMRQLDAELELLRLRVDRSKTQAELLYLTGEEP</sequence>
<evidence type="ECO:0000256" key="5">
    <source>
        <dbReference type="ARBA" id="ARBA00022692"/>
    </source>
</evidence>
<evidence type="ECO:0008006" key="10">
    <source>
        <dbReference type="Google" id="ProtNLM"/>
    </source>
</evidence>
<dbReference type="InterPro" id="IPR051906">
    <property type="entry name" value="TolC-like"/>
</dbReference>
<keyword evidence="7" id="KW-0998">Cell outer membrane</keyword>
<dbReference type="InterPro" id="IPR003423">
    <property type="entry name" value="OMP_efflux"/>
</dbReference>
<protein>
    <recommendedName>
        <fullName evidence="10">Transporter</fullName>
    </recommendedName>
</protein>
<dbReference type="PANTHER" id="PTHR30026:SF20">
    <property type="entry name" value="OUTER MEMBRANE PROTEIN TOLC"/>
    <property type="match status" value="1"/>
</dbReference>
<comment type="similarity">
    <text evidence="2">Belongs to the outer membrane factor (OMF) (TC 1.B.17) family.</text>
</comment>
<dbReference type="AlphaFoldDB" id="A0A1F6TIQ2"/>
<evidence type="ECO:0000256" key="3">
    <source>
        <dbReference type="ARBA" id="ARBA00022448"/>
    </source>
</evidence>
<keyword evidence="4" id="KW-1134">Transmembrane beta strand</keyword>
<dbReference type="STRING" id="1817764.A2637_00870"/>
<evidence type="ECO:0000313" key="8">
    <source>
        <dbReference type="EMBL" id="OGI45003.1"/>
    </source>
</evidence>
<dbReference type="GO" id="GO:0009279">
    <property type="term" value="C:cell outer membrane"/>
    <property type="evidence" value="ECO:0007669"/>
    <property type="project" value="UniProtKB-SubCell"/>
</dbReference>
<comment type="caution">
    <text evidence="8">The sequence shown here is derived from an EMBL/GenBank/DDBJ whole genome shotgun (WGS) entry which is preliminary data.</text>
</comment>
<dbReference type="PANTHER" id="PTHR30026">
    <property type="entry name" value="OUTER MEMBRANE PROTEIN TOLC"/>
    <property type="match status" value="1"/>
</dbReference>
<dbReference type="SUPFAM" id="SSF56954">
    <property type="entry name" value="Outer membrane efflux proteins (OEP)"/>
    <property type="match status" value="1"/>
</dbReference>
<dbReference type="GO" id="GO:1990281">
    <property type="term" value="C:efflux pump complex"/>
    <property type="evidence" value="ECO:0007669"/>
    <property type="project" value="TreeGrafter"/>
</dbReference>
<evidence type="ECO:0000256" key="1">
    <source>
        <dbReference type="ARBA" id="ARBA00004442"/>
    </source>
</evidence>
<dbReference type="EMBL" id="MFSY01000103">
    <property type="protein sequence ID" value="OGI45003.1"/>
    <property type="molecule type" value="Genomic_DNA"/>
</dbReference>
<reference evidence="8 9" key="1">
    <citation type="journal article" date="2016" name="Nat. Commun.">
        <title>Thousands of microbial genomes shed light on interconnected biogeochemical processes in an aquifer system.</title>
        <authorList>
            <person name="Anantharaman K."/>
            <person name="Brown C.T."/>
            <person name="Hug L.A."/>
            <person name="Sharon I."/>
            <person name="Castelle C.J."/>
            <person name="Probst A.J."/>
            <person name="Thomas B.C."/>
            <person name="Singh A."/>
            <person name="Wilkins M.J."/>
            <person name="Karaoz U."/>
            <person name="Brodie E.L."/>
            <person name="Williams K.H."/>
            <person name="Hubbard S.S."/>
            <person name="Banfield J.F."/>
        </authorList>
    </citation>
    <scope>NUCLEOTIDE SEQUENCE [LARGE SCALE GENOMIC DNA]</scope>
</reference>
<evidence type="ECO:0000256" key="4">
    <source>
        <dbReference type="ARBA" id="ARBA00022452"/>
    </source>
</evidence>
<evidence type="ECO:0000256" key="6">
    <source>
        <dbReference type="ARBA" id="ARBA00023136"/>
    </source>
</evidence>
<keyword evidence="3" id="KW-0813">Transport</keyword>
<accession>A0A1F6TIQ2</accession>
<comment type="subcellular location">
    <subcellularLocation>
        <location evidence="1">Cell outer membrane</location>
    </subcellularLocation>
</comment>
<proteinExistence type="inferred from homology"/>
<dbReference type="GO" id="GO:0015562">
    <property type="term" value="F:efflux transmembrane transporter activity"/>
    <property type="evidence" value="ECO:0007669"/>
    <property type="project" value="InterPro"/>
</dbReference>
<dbReference type="GO" id="GO:0015288">
    <property type="term" value="F:porin activity"/>
    <property type="evidence" value="ECO:0007669"/>
    <property type="project" value="TreeGrafter"/>
</dbReference>
<dbReference type="Pfam" id="PF02321">
    <property type="entry name" value="OEP"/>
    <property type="match status" value="2"/>
</dbReference>
<evidence type="ECO:0000256" key="7">
    <source>
        <dbReference type="ARBA" id="ARBA00023237"/>
    </source>
</evidence>
<organism evidence="8 9">
    <name type="scientific">Candidatus Muproteobacteria bacterium RIFCSPHIGHO2_01_FULL_65_16</name>
    <dbReference type="NCBI Taxonomy" id="1817764"/>
    <lineage>
        <taxon>Bacteria</taxon>
        <taxon>Pseudomonadati</taxon>
        <taxon>Pseudomonadota</taxon>
        <taxon>Candidatus Muproteobacteria</taxon>
    </lineage>
</organism>
<keyword evidence="6" id="KW-0472">Membrane</keyword>
<keyword evidence="5" id="KW-0812">Transmembrane</keyword>
<name>A0A1F6TIQ2_9PROT</name>
<dbReference type="Proteomes" id="UP000179360">
    <property type="component" value="Unassembled WGS sequence"/>
</dbReference>
<evidence type="ECO:0000256" key="2">
    <source>
        <dbReference type="ARBA" id="ARBA00007613"/>
    </source>
</evidence>